<dbReference type="PANTHER" id="PTHR35320">
    <property type="entry name" value="ATP-DEPENDENT CLP PROTEASE ATP-BINDING SUBUNIT"/>
    <property type="match status" value="1"/>
</dbReference>
<evidence type="ECO:0000313" key="3">
    <source>
        <dbReference type="Proteomes" id="UP000247498"/>
    </source>
</evidence>
<evidence type="ECO:0000256" key="1">
    <source>
        <dbReference type="SAM" id="MobiDB-lite"/>
    </source>
</evidence>
<keyword evidence="3" id="KW-1185">Reference proteome</keyword>
<organism evidence="2 3">
    <name type="scientific">Raphidocelis subcapitata</name>
    <dbReference type="NCBI Taxonomy" id="307507"/>
    <lineage>
        <taxon>Eukaryota</taxon>
        <taxon>Viridiplantae</taxon>
        <taxon>Chlorophyta</taxon>
        <taxon>core chlorophytes</taxon>
        <taxon>Chlorophyceae</taxon>
        <taxon>CS clade</taxon>
        <taxon>Sphaeropleales</taxon>
        <taxon>Selenastraceae</taxon>
        <taxon>Raphidocelis</taxon>
    </lineage>
</organism>
<feature type="region of interest" description="Disordered" evidence="1">
    <location>
        <begin position="1"/>
        <end position="47"/>
    </location>
</feature>
<dbReference type="PANTHER" id="PTHR35320:SF1">
    <property type="entry name" value="ATP-DEPENDENT CLP PROTEASE ATP-BINDING SUBUNIT"/>
    <property type="match status" value="1"/>
</dbReference>
<evidence type="ECO:0000313" key="2">
    <source>
        <dbReference type="EMBL" id="GBF96169.1"/>
    </source>
</evidence>
<dbReference type="OrthoDB" id="2019561at2759"/>
<dbReference type="Proteomes" id="UP000247498">
    <property type="component" value="Unassembled WGS sequence"/>
</dbReference>
<dbReference type="AlphaFoldDB" id="A0A2V0P9C2"/>
<comment type="caution">
    <text evidence="2">The sequence shown here is derived from an EMBL/GenBank/DDBJ whole genome shotgun (WGS) entry which is preliminary data.</text>
</comment>
<name>A0A2V0P9C2_9CHLO</name>
<sequence length="237" mass="25337">MLTSLRPASGAAARCSGGPARRCAAPPRQRQRPRRAPLPPPRAAAEQAPGLAIGSAVRMSTLPTCELAVAVYPRFKYNAADGGGSGRVADLGGGKLRLTFDPAELNIPALNWRTASIFGVPIPPPLNIAIVPQRFEGTLDRATGVMELSFLARFEFTAGSLYKAPPLIVETVLTTEHSEGQIHSADGRRLGPDGSARLVGVARVPRVEAENDWWTNIFLMLPTDALAVMDARFEFSD</sequence>
<accession>A0A2V0P9C2</accession>
<dbReference type="STRING" id="307507.A0A2V0P9C2"/>
<feature type="compositionally biased region" description="Low complexity" evidence="1">
    <location>
        <begin position="19"/>
        <end position="28"/>
    </location>
</feature>
<gene>
    <name evidence="2" type="ORF">Rsub_08917</name>
</gene>
<dbReference type="FunCoup" id="A0A2V0P9C2">
    <property type="interactions" value="198"/>
</dbReference>
<proteinExistence type="predicted"/>
<dbReference type="EMBL" id="BDRX01000075">
    <property type="protein sequence ID" value="GBF96169.1"/>
    <property type="molecule type" value="Genomic_DNA"/>
</dbReference>
<reference evidence="2 3" key="1">
    <citation type="journal article" date="2018" name="Sci. Rep.">
        <title>Raphidocelis subcapitata (=Pseudokirchneriella subcapitata) provides an insight into genome evolution and environmental adaptations in the Sphaeropleales.</title>
        <authorList>
            <person name="Suzuki S."/>
            <person name="Yamaguchi H."/>
            <person name="Nakajima N."/>
            <person name="Kawachi M."/>
        </authorList>
    </citation>
    <scope>NUCLEOTIDE SEQUENCE [LARGE SCALE GENOMIC DNA]</scope>
    <source>
        <strain evidence="2 3">NIES-35</strain>
    </source>
</reference>
<dbReference type="InParanoid" id="A0A2V0P9C2"/>
<protein>
    <submittedName>
        <fullName evidence="2">Uncharacterized protein</fullName>
    </submittedName>
</protein>